<feature type="chain" id="PRO_5037964523" evidence="1">
    <location>
        <begin position="25"/>
        <end position="45"/>
    </location>
</feature>
<dbReference type="RefSeq" id="WP_196398135.1">
    <property type="nucleotide sequence ID" value="NZ_JADNYM010000026.1"/>
</dbReference>
<dbReference type="EMBL" id="JADNYM010000026">
    <property type="protein sequence ID" value="MBG0741201.1"/>
    <property type="molecule type" value="Genomic_DNA"/>
</dbReference>
<gene>
    <name evidence="2" type="ORF">IV500_17680</name>
</gene>
<evidence type="ECO:0000256" key="1">
    <source>
        <dbReference type="SAM" id="SignalP"/>
    </source>
</evidence>
<comment type="caution">
    <text evidence="2">The sequence shown here is derived from an EMBL/GenBank/DDBJ whole genome shotgun (WGS) entry which is preliminary data.</text>
</comment>
<name>A0A931CS29_9MICC</name>
<feature type="signal peptide" evidence="1">
    <location>
        <begin position="1"/>
        <end position="24"/>
    </location>
</feature>
<organism evidence="2 3">
    <name type="scientific">Arthrobacter terrae</name>
    <dbReference type="NCBI Taxonomy" id="2935737"/>
    <lineage>
        <taxon>Bacteria</taxon>
        <taxon>Bacillati</taxon>
        <taxon>Actinomycetota</taxon>
        <taxon>Actinomycetes</taxon>
        <taxon>Micrococcales</taxon>
        <taxon>Micrococcaceae</taxon>
        <taxon>Arthrobacter</taxon>
    </lineage>
</organism>
<dbReference type="AlphaFoldDB" id="A0A931CS29"/>
<evidence type="ECO:0000313" key="3">
    <source>
        <dbReference type="Proteomes" id="UP000655366"/>
    </source>
</evidence>
<keyword evidence="1" id="KW-0732">Signal</keyword>
<keyword evidence="3" id="KW-1185">Reference proteome</keyword>
<reference evidence="2 3" key="1">
    <citation type="submission" date="2020-11" db="EMBL/GenBank/DDBJ databases">
        <title>Arthrobacter antarcticus sp. nov., isolated from Antarctic Soil.</title>
        <authorList>
            <person name="Li J."/>
        </authorList>
    </citation>
    <scope>NUCLEOTIDE SEQUENCE [LARGE SCALE GENOMIC DNA]</scope>
    <source>
        <strain evidence="2 3">Z1-20</strain>
    </source>
</reference>
<accession>A0A931CS29</accession>
<proteinExistence type="predicted"/>
<sequence length="45" mass="4412">MHRLLVALAVAVCAAGSVAGPALASSPSIHKSGSVAVAFDNIHKS</sequence>
<dbReference type="Proteomes" id="UP000655366">
    <property type="component" value="Unassembled WGS sequence"/>
</dbReference>
<protein>
    <submittedName>
        <fullName evidence="2">Uncharacterized protein</fullName>
    </submittedName>
</protein>
<evidence type="ECO:0000313" key="2">
    <source>
        <dbReference type="EMBL" id="MBG0741201.1"/>
    </source>
</evidence>